<reference evidence="3 4" key="1">
    <citation type="submission" date="2018-06" db="EMBL/GenBank/DDBJ databases">
        <title>Genomic Encyclopedia of Type Strains, Phase IV (KMG-IV): sequencing the most valuable type-strain genomes for metagenomic binning, comparative biology and taxonomic classification.</title>
        <authorList>
            <person name="Goeker M."/>
        </authorList>
    </citation>
    <scope>NUCLEOTIDE SEQUENCE [LARGE SCALE GENOMIC DNA]</scope>
    <source>
        <strain evidence="3 4">DSM 15140</strain>
    </source>
</reference>
<feature type="domain" description="Glycosyltransferase subfamily 4-like N-terminal" evidence="2">
    <location>
        <begin position="14"/>
        <end position="180"/>
    </location>
</feature>
<organism evidence="3 4">
    <name type="scientific">Paraliobacillus ryukyuensis</name>
    <dbReference type="NCBI Taxonomy" id="200904"/>
    <lineage>
        <taxon>Bacteria</taxon>
        <taxon>Bacillati</taxon>
        <taxon>Bacillota</taxon>
        <taxon>Bacilli</taxon>
        <taxon>Bacillales</taxon>
        <taxon>Bacillaceae</taxon>
        <taxon>Paraliobacillus</taxon>
    </lineage>
</organism>
<accession>A0A366E6Q1</accession>
<keyword evidence="3" id="KW-0808">Transferase</keyword>
<proteinExistence type="predicted"/>
<dbReference type="Pfam" id="PF00534">
    <property type="entry name" value="Glycos_transf_1"/>
    <property type="match status" value="1"/>
</dbReference>
<feature type="domain" description="Glycosyl transferase family 1" evidence="1">
    <location>
        <begin position="199"/>
        <end position="350"/>
    </location>
</feature>
<dbReference type="SUPFAM" id="SSF53756">
    <property type="entry name" value="UDP-Glycosyltransferase/glycogen phosphorylase"/>
    <property type="match status" value="1"/>
</dbReference>
<dbReference type="RefSeq" id="WP_113868910.1">
    <property type="nucleotide sequence ID" value="NZ_BAABQN010000008.1"/>
</dbReference>
<evidence type="ECO:0000259" key="1">
    <source>
        <dbReference type="Pfam" id="PF00534"/>
    </source>
</evidence>
<evidence type="ECO:0000313" key="4">
    <source>
        <dbReference type="Proteomes" id="UP000252254"/>
    </source>
</evidence>
<dbReference type="Gene3D" id="3.40.50.2000">
    <property type="entry name" value="Glycogen Phosphorylase B"/>
    <property type="match status" value="2"/>
</dbReference>
<dbReference type="InterPro" id="IPR028098">
    <property type="entry name" value="Glyco_trans_4-like_N"/>
</dbReference>
<evidence type="ECO:0000259" key="2">
    <source>
        <dbReference type="Pfam" id="PF13439"/>
    </source>
</evidence>
<dbReference type="Pfam" id="PF13439">
    <property type="entry name" value="Glyco_transf_4"/>
    <property type="match status" value="1"/>
</dbReference>
<dbReference type="GO" id="GO:0016758">
    <property type="term" value="F:hexosyltransferase activity"/>
    <property type="evidence" value="ECO:0007669"/>
    <property type="project" value="TreeGrafter"/>
</dbReference>
<dbReference type="PANTHER" id="PTHR45947">
    <property type="entry name" value="SULFOQUINOVOSYL TRANSFERASE SQD2"/>
    <property type="match status" value="1"/>
</dbReference>
<sequence>MRIAIFTDTFSPDVNGVANTLENYLTYLEQSEHEYLFITPEKQFSEKTTNQSISHSFISIPFFLYPEYRIHVPKTSQIKTAIKAFQPDIIHVVTPFTIGLYGIKCAKKYNIPLVGSYHTNFDQYLNYYHFQFLSKTIWNYLLKTYQPMDRVFVPSVHTMNLLRTKGFEQLQLWSRGVDTNLFQPIIPNNNVRATYQIHAPYILTYTGRLSSEKNIDRLLALMQSETLKAYDIHWLIVGDGPQKTEMESYGFSNVSYTGFVTKKELAQIYAASDLFVFPSATETFGNVVLEAFASGLPVIGATQGAVNELINDGTRGIACDPDDTEDFVKGISSLLCHPMKRKQMGKNARNFALKKSWNQIFDQLLEDYYMVMYQHYNHTKRA</sequence>
<dbReference type="InterPro" id="IPR001296">
    <property type="entry name" value="Glyco_trans_1"/>
</dbReference>
<dbReference type="InterPro" id="IPR050194">
    <property type="entry name" value="Glycosyltransferase_grp1"/>
</dbReference>
<dbReference type="AlphaFoldDB" id="A0A366E6Q1"/>
<name>A0A366E6Q1_9BACI</name>
<dbReference type="OrthoDB" id="9802525at2"/>
<gene>
    <name evidence="3" type="ORF">DES48_10674</name>
</gene>
<dbReference type="EMBL" id="QNRI01000006">
    <property type="protein sequence ID" value="RBO98053.1"/>
    <property type="molecule type" value="Genomic_DNA"/>
</dbReference>
<dbReference type="STRING" id="200904.GCA_900168775_00895"/>
<keyword evidence="4" id="KW-1185">Reference proteome</keyword>
<dbReference type="PANTHER" id="PTHR45947:SF3">
    <property type="entry name" value="SULFOQUINOVOSYL TRANSFERASE SQD2"/>
    <property type="match status" value="1"/>
</dbReference>
<evidence type="ECO:0000313" key="3">
    <source>
        <dbReference type="EMBL" id="RBO98053.1"/>
    </source>
</evidence>
<dbReference type="CDD" id="cd03814">
    <property type="entry name" value="GT4-like"/>
    <property type="match status" value="1"/>
</dbReference>
<dbReference type="Proteomes" id="UP000252254">
    <property type="component" value="Unassembled WGS sequence"/>
</dbReference>
<protein>
    <submittedName>
        <fullName evidence="3">Glycosyltransferase involved in cell wall biosynthesis</fullName>
    </submittedName>
</protein>
<comment type="caution">
    <text evidence="3">The sequence shown here is derived from an EMBL/GenBank/DDBJ whole genome shotgun (WGS) entry which is preliminary data.</text>
</comment>